<keyword evidence="5" id="KW-0547">Nucleotide-binding</keyword>
<evidence type="ECO:0000256" key="6">
    <source>
        <dbReference type="ARBA" id="ARBA00022840"/>
    </source>
</evidence>
<dbReference type="Pfam" id="PF18085">
    <property type="entry name" value="Mak_N_cap"/>
    <property type="match status" value="1"/>
</dbReference>
<dbReference type="SUPFAM" id="SSF56112">
    <property type="entry name" value="Protein kinase-like (PK-like)"/>
    <property type="match status" value="1"/>
</dbReference>
<name>A0A2G1VPQ1_9FLAO</name>
<comment type="similarity">
    <text evidence="1">Belongs to the aminoglycoside phosphotransferase family.</text>
</comment>
<keyword evidence="11" id="KW-1185">Reference proteome</keyword>
<dbReference type="AlphaFoldDB" id="A0A2G1VPQ1"/>
<protein>
    <recommendedName>
        <fullName evidence="3">Maltokinase</fullName>
        <ecNumber evidence="2">2.7.1.175</ecNumber>
    </recommendedName>
    <alternativeName>
        <fullName evidence="7">Maltose-1-phosphate synthase</fullName>
    </alternativeName>
</protein>
<feature type="domain" description="Maltokinase N-terminal cap" evidence="9">
    <location>
        <begin position="40"/>
        <end position="122"/>
    </location>
</feature>
<dbReference type="RefSeq" id="WP_099646716.1">
    <property type="nucleotide sequence ID" value="NZ_KZ319293.1"/>
</dbReference>
<dbReference type="Gene3D" id="3.90.1200.10">
    <property type="match status" value="1"/>
</dbReference>
<comment type="catalytic activity">
    <reaction evidence="8">
        <text>D-maltose + ATP = alpha-maltose 1-phosphate + ADP + H(+)</text>
        <dbReference type="Rhea" id="RHEA:31915"/>
        <dbReference type="ChEBI" id="CHEBI:15378"/>
        <dbReference type="ChEBI" id="CHEBI:17306"/>
        <dbReference type="ChEBI" id="CHEBI:30616"/>
        <dbReference type="ChEBI" id="CHEBI:63576"/>
        <dbReference type="ChEBI" id="CHEBI:456216"/>
        <dbReference type="EC" id="2.7.1.175"/>
    </reaction>
</comment>
<dbReference type="GO" id="GO:0005524">
    <property type="term" value="F:ATP binding"/>
    <property type="evidence" value="ECO:0007669"/>
    <property type="project" value="UniProtKB-KW"/>
</dbReference>
<evidence type="ECO:0000256" key="2">
    <source>
        <dbReference type="ARBA" id="ARBA00011962"/>
    </source>
</evidence>
<evidence type="ECO:0000259" key="9">
    <source>
        <dbReference type="Pfam" id="PF18085"/>
    </source>
</evidence>
<evidence type="ECO:0000313" key="11">
    <source>
        <dbReference type="Proteomes" id="UP000229433"/>
    </source>
</evidence>
<evidence type="ECO:0000256" key="5">
    <source>
        <dbReference type="ARBA" id="ARBA00022741"/>
    </source>
</evidence>
<keyword evidence="4" id="KW-0808">Transferase</keyword>
<evidence type="ECO:0000256" key="8">
    <source>
        <dbReference type="ARBA" id="ARBA00049067"/>
    </source>
</evidence>
<evidence type="ECO:0000256" key="7">
    <source>
        <dbReference type="ARBA" id="ARBA00031251"/>
    </source>
</evidence>
<reference evidence="10 11" key="1">
    <citation type="submission" date="2017-08" db="EMBL/GenBank/DDBJ databases">
        <title>The whole genome shortgun sequences of strain Leeuwenhoekiella nanhaiensis G18 from the South China Sea.</title>
        <authorList>
            <person name="Liu Q."/>
        </authorList>
    </citation>
    <scope>NUCLEOTIDE SEQUENCE [LARGE SCALE GENOMIC DNA]</scope>
    <source>
        <strain evidence="10 11">G18</strain>
    </source>
</reference>
<dbReference type="Proteomes" id="UP000229433">
    <property type="component" value="Unassembled WGS sequence"/>
</dbReference>
<dbReference type="InterPro" id="IPR040999">
    <property type="entry name" value="Mak_N_cap"/>
</dbReference>
<organism evidence="10 11">
    <name type="scientific">Leeuwenhoekiella nanhaiensis</name>
    <dbReference type="NCBI Taxonomy" id="1655491"/>
    <lineage>
        <taxon>Bacteria</taxon>
        <taxon>Pseudomonadati</taxon>
        <taxon>Bacteroidota</taxon>
        <taxon>Flavobacteriia</taxon>
        <taxon>Flavobacteriales</taxon>
        <taxon>Flavobacteriaceae</taxon>
        <taxon>Leeuwenhoekiella</taxon>
    </lineage>
</organism>
<evidence type="ECO:0000256" key="3">
    <source>
        <dbReference type="ARBA" id="ARBA00013882"/>
    </source>
</evidence>
<proteinExistence type="inferred from homology"/>
<dbReference type="OrthoDB" id="9806009at2"/>
<dbReference type="EC" id="2.7.1.175" evidence="2"/>
<gene>
    <name evidence="10" type="ORF">CJ305_12960</name>
</gene>
<dbReference type="InterPro" id="IPR011009">
    <property type="entry name" value="Kinase-like_dom_sf"/>
</dbReference>
<evidence type="ECO:0000256" key="4">
    <source>
        <dbReference type="ARBA" id="ARBA00022679"/>
    </source>
</evidence>
<evidence type="ECO:0000256" key="1">
    <source>
        <dbReference type="ARBA" id="ARBA00006219"/>
    </source>
</evidence>
<dbReference type="EMBL" id="NQXA01000011">
    <property type="protein sequence ID" value="PHQ28724.1"/>
    <property type="molecule type" value="Genomic_DNA"/>
</dbReference>
<keyword evidence="6" id="KW-0067">ATP-binding</keyword>
<evidence type="ECO:0000313" key="10">
    <source>
        <dbReference type="EMBL" id="PHQ28724.1"/>
    </source>
</evidence>
<accession>A0A2G1VPQ1</accession>
<sequence>MSEDNQIDGRLDFKYESSWEELLENERFNRELCNDILQPYILKQRWYGGKASALKYLEIIDSFPIEDQNDRFYGVVLEVNFQEAFVQNYFLPIAFITDQSVVGDKIIARLRLNGQEGFLVDALLLESFRKQIFLKILEGEKYRYKEIAYRRGRSNTIAGYESSRLMGVEQSNTSIVYNETCILKIFRRVYVDENPDYEISKYLTMKGFFKNTPKYLGSITLKFSDKNVITLGLMQELVPNKGDAWEYFTHYLKGVFKELSDQKPKLETLRPVKYLEQLAVTDVSSAILAWCPLGFFEDVSNLAMRTAQMHIGLGQERINTAFTPQPFGNDYSVWLKNRLIYQFENRINLVENNLHKLDGLQLELANEFLSNKKVIRKQLLDFDEDKLKSERLRIHGDYHLGQVLVHERDFYIIDFEGEPESTIRDRKVKQPPIKDVAGMFRSFNYAIYATIFNNHEEYDYELNELFEIAEVLYGNIVGVFLRTYIQEVQQANLNIGYIKEIEFLLQYCLLEKAVYELGYELNARPRWAIIPFKGISNILNQQKYE</sequence>
<comment type="caution">
    <text evidence="10">The sequence shown here is derived from an EMBL/GenBank/DDBJ whole genome shotgun (WGS) entry which is preliminary data.</text>
</comment>
<dbReference type="GO" id="GO:0016740">
    <property type="term" value="F:transferase activity"/>
    <property type="evidence" value="ECO:0007669"/>
    <property type="project" value="UniProtKB-KW"/>
</dbReference>